<name>A0ABQ4YWV5_9ASTR</name>
<protein>
    <submittedName>
        <fullName evidence="1">Uncharacterized protein</fullName>
    </submittedName>
</protein>
<evidence type="ECO:0000313" key="1">
    <source>
        <dbReference type="EMBL" id="GJS81382.1"/>
    </source>
</evidence>
<sequence length="176" mass="20650">MRKRFLDSLALLANTYNPPSSYNSQNIQYHSKPPEVYQQYQYYQSTTPLTQQLIQSPPKQSYAPPVFPQQPPMLPTQPNSGFVIPTFLPIDDPIESLNKAMIFLSSTYSLRFPPKNNQLRTCPIYEHKLQFKMAKFRFRMFKEDSLKVMRAMLERVKLQEQGLSIQLERKEQINQG</sequence>
<comment type="caution">
    <text evidence="1">The sequence shown here is derived from an EMBL/GenBank/DDBJ whole genome shotgun (WGS) entry which is preliminary data.</text>
</comment>
<keyword evidence="2" id="KW-1185">Reference proteome</keyword>
<reference evidence="1" key="2">
    <citation type="submission" date="2022-01" db="EMBL/GenBank/DDBJ databases">
        <authorList>
            <person name="Yamashiro T."/>
            <person name="Shiraishi A."/>
            <person name="Satake H."/>
            <person name="Nakayama K."/>
        </authorList>
    </citation>
    <scope>NUCLEOTIDE SEQUENCE</scope>
</reference>
<proteinExistence type="predicted"/>
<reference evidence="1" key="1">
    <citation type="journal article" date="2022" name="Int. J. Mol. Sci.">
        <title>Draft Genome of Tanacetum Coccineum: Genomic Comparison of Closely Related Tanacetum-Family Plants.</title>
        <authorList>
            <person name="Yamashiro T."/>
            <person name="Shiraishi A."/>
            <person name="Nakayama K."/>
            <person name="Satake H."/>
        </authorList>
    </citation>
    <scope>NUCLEOTIDE SEQUENCE</scope>
</reference>
<dbReference type="Proteomes" id="UP001151760">
    <property type="component" value="Unassembled WGS sequence"/>
</dbReference>
<organism evidence="1 2">
    <name type="scientific">Tanacetum coccineum</name>
    <dbReference type="NCBI Taxonomy" id="301880"/>
    <lineage>
        <taxon>Eukaryota</taxon>
        <taxon>Viridiplantae</taxon>
        <taxon>Streptophyta</taxon>
        <taxon>Embryophyta</taxon>
        <taxon>Tracheophyta</taxon>
        <taxon>Spermatophyta</taxon>
        <taxon>Magnoliopsida</taxon>
        <taxon>eudicotyledons</taxon>
        <taxon>Gunneridae</taxon>
        <taxon>Pentapetalae</taxon>
        <taxon>asterids</taxon>
        <taxon>campanulids</taxon>
        <taxon>Asterales</taxon>
        <taxon>Asteraceae</taxon>
        <taxon>Asteroideae</taxon>
        <taxon>Anthemideae</taxon>
        <taxon>Anthemidinae</taxon>
        <taxon>Tanacetum</taxon>
    </lineage>
</organism>
<gene>
    <name evidence="1" type="ORF">Tco_0747923</name>
</gene>
<dbReference type="EMBL" id="BQNB010010743">
    <property type="protein sequence ID" value="GJS81382.1"/>
    <property type="molecule type" value="Genomic_DNA"/>
</dbReference>
<accession>A0ABQ4YWV5</accession>
<evidence type="ECO:0000313" key="2">
    <source>
        <dbReference type="Proteomes" id="UP001151760"/>
    </source>
</evidence>